<accession>A0A9R1VML5</accession>
<organism evidence="1 2">
    <name type="scientific">Lactuca sativa</name>
    <name type="common">Garden lettuce</name>
    <dbReference type="NCBI Taxonomy" id="4236"/>
    <lineage>
        <taxon>Eukaryota</taxon>
        <taxon>Viridiplantae</taxon>
        <taxon>Streptophyta</taxon>
        <taxon>Embryophyta</taxon>
        <taxon>Tracheophyta</taxon>
        <taxon>Spermatophyta</taxon>
        <taxon>Magnoliopsida</taxon>
        <taxon>eudicotyledons</taxon>
        <taxon>Gunneridae</taxon>
        <taxon>Pentapetalae</taxon>
        <taxon>asterids</taxon>
        <taxon>campanulids</taxon>
        <taxon>Asterales</taxon>
        <taxon>Asteraceae</taxon>
        <taxon>Cichorioideae</taxon>
        <taxon>Cichorieae</taxon>
        <taxon>Lactucinae</taxon>
        <taxon>Lactuca</taxon>
    </lineage>
</organism>
<gene>
    <name evidence="1" type="ORF">LSAT_V11C500267790</name>
</gene>
<dbReference type="EMBL" id="NBSK02000005">
    <property type="protein sequence ID" value="KAJ0207398.1"/>
    <property type="molecule type" value="Genomic_DNA"/>
</dbReference>
<comment type="caution">
    <text evidence="1">The sequence shown here is derived from an EMBL/GenBank/DDBJ whole genome shotgun (WGS) entry which is preliminary data.</text>
</comment>
<dbReference type="AlphaFoldDB" id="A0A9R1VML5"/>
<evidence type="ECO:0000313" key="2">
    <source>
        <dbReference type="Proteomes" id="UP000235145"/>
    </source>
</evidence>
<reference evidence="1 2" key="1">
    <citation type="journal article" date="2017" name="Nat. Commun.">
        <title>Genome assembly with in vitro proximity ligation data and whole-genome triplication in lettuce.</title>
        <authorList>
            <person name="Reyes-Chin-Wo S."/>
            <person name="Wang Z."/>
            <person name="Yang X."/>
            <person name="Kozik A."/>
            <person name="Arikit S."/>
            <person name="Song C."/>
            <person name="Xia L."/>
            <person name="Froenicke L."/>
            <person name="Lavelle D.O."/>
            <person name="Truco M.J."/>
            <person name="Xia R."/>
            <person name="Zhu S."/>
            <person name="Xu C."/>
            <person name="Xu H."/>
            <person name="Xu X."/>
            <person name="Cox K."/>
            <person name="Korf I."/>
            <person name="Meyers B.C."/>
            <person name="Michelmore R.W."/>
        </authorList>
    </citation>
    <scope>NUCLEOTIDE SEQUENCE [LARGE SCALE GENOMIC DNA]</scope>
    <source>
        <strain evidence="2">cv. Salinas</strain>
        <tissue evidence="1">Seedlings</tissue>
    </source>
</reference>
<evidence type="ECO:0000313" key="1">
    <source>
        <dbReference type="EMBL" id="KAJ0207398.1"/>
    </source>
</evidence>
<dbReference type="Proteomes" id="UP000235145">
    <property type="component" value="Unassembled WGS sequence"/>
</dbReference>
<sequence>MLHNCISQTLLSPFVDEYERKDWQGKENKDFFDFKEILGRIRRTLTNDCRTWLDQCRRLCFHVVRYNIMSSDSVKSVNALSRDAQRLPITMLLDFFQAKMQQWWC</sequence>
<keyword evidence="2" id="KW-1185">Reference proteome</keyword>
<proteinExistence type="predicted"/>
<name>A0A9R1VML5_LACSA</name>
<protein>
    <submittedName>
        <fullName evidence="1">Uncharacterized protein</fullName>
    </submittedName>
</protein>